<sequence>MFGQLMENVMHSTPQGVLGVSLIFIYFAIMLAAIIYRIKKGEHVHH</sequence>
<accession>A0ABY5Y1K0</accession>
<name>A0ABY5Y1K0_9BACT</name>
<dbReference type="Proteomes" id="UP001058120">
    <property type="component" value="Chromosome"/>
</dbReference>
<evidence type="ECO:0000313" key="2">
    <source>
        <dbReference type="EMBL" id="UWX05878.1"/>
    </source>
</evidence>
<gene>
    <name evidence="2" type="ORF">JBF11_00680</name>
</gene>
<dbReference type="EMBL" id="CP065938">
    <property type="protein sequence ID" value="UWX05878.1"/>
    <property type="molecule type" value="Genomic_DNA"/>
</dbReference>
<dbReference type="RefSeq" id="WP_334315469.1">
    <property type="nucleotide sequence ID" value="NZ_CP065938.1"/>
</dbReference>
<reference evidence="2" key="1">
    <citation type="submission" date="2020-12" db="EMBL/GenBank/DDBJ databases">
        <title>Taurinivorans muris gen. nov., sp. nov., fundamental and realized metabolic niche of a ubiquitous sulfidogenic bacterium in the murine intestine.</title>
        <authorList>
            <person name="Ye H."/>
            <person name="Hanson B.T."/>
            <person name="Loy A."/>
        </authorList>
    </citation>
    <scope>NUCLEOTIDE SEQUENCE</scope>
    <source>
        <strain evidence="2">LT0009</strain>
    </source>
</reference>
<organism evidence="2 3">
    <name type="scientific">Taurinivorans muris</name>
    <dbReference type="NCBI Taxonomy" id="2787751"/>
    <lineage>
        <taxon>Bacteria</taxon>
        <taxon>Pseudomonadati</taxon>
        <taxon>Thermodesulfobacteriota</taxon>
        <taxon>Desulfovibrionia</taxon>
        <taxon>Desulfovibrionales</taxon>
        <taxon>Desulfovibrionaceae</taxon>
        <taxon>Taurinivorans</taxon>
    </lineage>
</organism>
<keyword evidence="1" id="KW-1133">Transmembrane helix</keyword>
<evidence type="ECO:0000313" key="3">
    <source>
        <dbReference type="Proteomes" id="UP001058120"/>
    </source>
</evidence>
<keyword evidence="1" id="KW-0472">Membrane</keyword>
<evidence type="ECO:0008006" key="4">
    <source>
        <dbReference type="Google" id="ProtNLM"/>
    </source>
</evidence>
<keyword evidence="1" id="KW-0812">Transmembrane</keyword>
<keyword evidence="3" id="KW-1185">Reference proteome</keyword>
<proteinExistence type="predicted"/>
<feature type="transmembrane region" description="Helical" evidence="1">
    <location>
        <begin position="16"/>
        <end position="36"/>
    </location>
</feature>
<evidence type="ECO:0000256" key="1">
    <source>
        <dbReference type="SAM" id="Phobius"/>
    </source>
</evidence>
<protein>
    <recommendedName>
        <fullName evidence="4">DUF3149 domain-containing protein</fullName>
    </recommendedName>
</protein>